<protein>
    <recommendedName>
        <fullName evidence="6">Glycosyltransferase</fullName>
        <ecNumber evidence="6">2.4.1.-</ecNumber>
    </recommendedName>
</protein>
<evidence type="ECO:0000256" key="3">
    <source>
        <dbReference type="ARBA" id="ARBA00022679"/>
    </source>
</evidence>
<keyword evidence="3 5" id="KW-0808">Transferase</keyword>
<name>A0AAV0JTL5_9ROSI</name>
<reference evidence="7" key="1">
    <citation type="submission" date="2022-08" db="EMBL/GenBank/DDBJ databases">
        <authorList>
            <person name="Gutierrez-Valencia J."/>
        </authorList>
    </citation>
    <scope>NUCLEOTIDE SEQUENCE</scope>
</reference>
<dbReference type="InterPro" id="IPR002213">
    <property type="entry name" value="UDP_glucos_trans"/>
</dbReference>
<evidence type="ECO:0000313" key="8">
    <source>
        <dbReference type="Proteomes" id="UP001154282"/>
    </source>
</evidence>
<dbReference type="PANTHER" id="PTHR11926:SF1392">
    <property type="entry name" value="GLYCOSYLTRANSFERASE"/>
    <property type="match status" value="1"/>
</dbReference>
<keyword evidence="8" id="KW-1185">Reference proteome</keyword>
<comment type="caution">
    <text evidence="7">The sequence shown here is derived from an EMBL/GenBank/DDBJ whole genome shotgun (WGS) entry which is preliminary data.</text>
</comment>
<sequence>MTEAAAIMEQASPIPHVLIFPLPVQGHVSSMLKLAELLSLAGGEGGIRVTFLNSDYNHKRLIQFSDAESRFRKYPGFQFKTIDDGLPMDQLTKGEKVLDLMREMGLKTRPIFKDLLAQMDPPVTCVIGDGVLGFIRDVSVEVGIPIIRFRTVGVSCFWINFWLPEIIEAGELPVQGNGDMDRMITKVPGMESFLRCRDLPGYCRVSADDQVLARIVRTTRESSSSPPSPLILNTFDDFDGPILAQVRHLFPKTYAIGPLHEHLKSRLQGTTTTSSSSNSLWKEEASCLTWLDTQPPGSVLYVNFGSITVMRREQLVEFWEGLTSSKNRFLWVIRPGLVSHEEELDGDEIPEELVEGIEKENLKVLVGWAPQEAVLSHDAVGGFLTHSGWNSTLESIVAGVPMICWPFFADQQVNSRIVSEVLKLGLDMKDVCDRRVVERMVNELMVEKKEEFGRKAVEMARMAKESVKEGGSSYENLELLIEDIKLMSSQARELKGCKSSNNIS</sequence>
<dbReference type="GO" id="GO:0047213">
    <property type="term" value="F:anthocyanidin 3-O-glucosyltransferase activity"/>
    <property type="evidence" value="ECO:0007669"/>
    <property type="project" value="UniProtKB-EC"/>
</dbReference>
<organism evidence="7 8">
    <name type="scientific">Linum tenue</name>
    <dbReference type="NCBI Taxonomy" id="586396"/>
    <lineage>
        <taxon>Eukaryota</taxon>
        <taxon>Viridiplantae</taxon>
        <taxon>Streptophyta</taxon>
        <taxon>Embryophyta</taxon>
        <taxon>Tracheophyta</taxon>
        <taxon>Spermatophyta</taxon>
        <taxon>Magnoliopsida</taxon>
        <taxon>eudicotyledons</taxon>
        <taxon>Gunneridae</taxon>
        <taxon>Pentapetalae</taxon>
        <taxon>rosids</taxon>
        <taxon>fabids</taxon>
        <taxon>Malpighiales</taxon>
        <taxon>Linaceae</taxon>
        <taxon>Linum</taxon>
    </lineage>
</organism>
<keyword evidence="5" id="KW-0328">Glycosyltransferase</keyword>
<dbReference type="Pfam" id="PF00201">
    <property type="entry name" value="UDPGT"/>
    <property type="match status" value="1"/>
</dbReference>
<comment type="catalytic activity">
    <reaction evidence="4">
        <text>an anthocyanidin + UDP-alpha-D-glucose + H(+) = an anthocyanidin 3-O-beta-D-glucoside + UDP</text>
        <dbReference type="Rhea" id="RHEA:20093"/>
        <dbReference type="ChEBI" id="CHEBI:15378"/>
        <dbReference type="ChEBI" id="CHEBI:16307"/>
        <dbReference type="ChEBI" id="CHEBI:58223"/>
        <dbReference type="ChEBI" id="CHEBI:58885"/>
        <dbReference type="ChEBI" id="CHEBI:143576"/>
        <dbReference type="EC" id="2.4.1.115"/>
    </reaction>
</comment>
<dbReference type="PROSITE" id="PS00375">
    <property type="entry name" value="UDPGT"/>
    <property type="match status" value="1"/>
</dbReference>
<comment type="similarity">
    <text evidence="2 5">Belongs to the UDP-glycosyltransferase family.</text>
</comment>
<dbReference type="Gene3D" id="3.40.50.2000">
    <property type="entry name" value="Glycogen Phosphorylase B"/>
    <property type="match status" value="2"/>
</dbReference>
<dbReference type="GO" id="GO:0080044">
    <property type="term" value="F:quercetin 7-O-glucosyltransferase activity"/>
    <property type="evidence" value="ECO:0007669"/>
    <property type="project" value="TreeGrafter"/>
</dbReference>
<dbReference type="PANTHER" id="PTHR11926">
    <property type="entry name" value="GLUCOSYL/GLUCURONOSYL TRANSFERASES"/>
    <property type="match status" value="1"/>
</dbReference>
<dbReference type="EC" id="2.4.1.-" evidence="6"/>
<evidence type="ECO:0000256" key="5">
    <source>
        <dbReference type="RuleBase" id="RU003718"/>
    </source>
</evidence>
<dbReference type="FunFam" id="3.40.50.2000:FF:000040">
    <property type="entry name" value="UDP-glycosyltransferase 76C1"/>
    <property type="match status" value="1"/>
</dbReference>
<evidence type="ECO:0000313" key="7">
    <source>
        <dbReference type="EMBL" id="CAI0412198.1"/>
    </source>
</evidence>
<dbReference type="CDD" id="cd03784">
    <property type="entry name" value="GT1_Gtf-like"/>
    <property type="match status" value="1"/>
</dbReference>
<dbReference type="GO" id="GO:0080043">
    <property type="term" value="F:quercetin 3-O-glucosyltransferase activity"/>
    <property type="evidence" value="ECO:0007669"/>
    <property type="project" value="TreeGrafter"/>
</dbReference>
<dbReference type="EMBL" id="CAMGYJ010000005">
    <property type="protein sequence ID" value="CAI0412198.1"/>
    <property type="molecule type" value="Genomic_DNA"/>
</dbReference>
<dbReference type="AlphaFoldDB" id="A0AAV0JTL5"/>
<evidence type="ECO:0000256" key="1">
    <source>
        <dbReference type="ARBA" id="ARBA00004935"/>
    </source>
</evidence>
<dbReference type="SUPFAM" id="SSF53756">
    <property type="entry name" value="UDP-Glycosyltransferase/glycogen phosphorylase"/>
    <property type="match status" value="1"/>
</dbReference>
<proteinExistence type="inferred from homology"/>
<comment type="pathway">
    <text evidence="1">Pigment biosynthesis; anthocyanin biosynthesis.</text>
</comment>
<evidence type="ECO:0000256" key="4">
    <source>
        <dbReference type="ARBA" id="ARBA00047606"/>
    </source>
</evidence>
<evidence type="ECO:0000256" key="6">
    <source>
        <dbReference type="RuleBase" id="RU362057"/>
    </source>
</evidence>
<dbReference type="InterPro" id="IPR035595">
    <property type="entry name" value="UDP_glycos_trans_CS"/>
</dbReference>
<dbReference type="Proteomes" id="UP001154282">
    <property type="component" value="Unassembled WGS sequence"/>
</dbReference>
<accession>A0AAV0JTL5</accession>
<gene>
    <name evidence="7" type="ORF">LITE_LOCUS15441</name>
</gene>
<evidence type="ECO:0000256" key="2">
    <source>
        <dbReference type="ARBA" id="ARBA00009995"/>
    </source>
</evidence>